<keyword evidence="1" id="KW-0802">TPR repeat</keyword>
<dbReference type="PROSITE" id="PS50005">
    <property type="entry name" value="TPR"/>
    <property type="match status" value="4"/>
</dbReference>
<feature type="repeat" description="TPR" evidence="1">
    <location>
        <begin position="144"/>
        <end position="177"/>
    </location>
</feature>
<dbReference type="SUPFAM" id="SSF48452">
    <property type="entry name" value="TPR-like"/>
    <property type="match status" value="1"/>
</dbReference>
<accession>A0A7V2F2M7</accession>
<sequence length="391" mass="42985">MRLRAGSMFIVCLSLHLACCFSCAKRCAEPPSGGTWTADRAAVDARLVRMLGRELFAEAESLADSMLSAGWRDPRLLGQKAAAVGMLGRVDEAVGLFEEAIVADYESCENHINFAVLLMRAGMTGRAVTELREAKRFCTGANRIMIFRDLAVGYVKMNRPDRAIEEVENGLSIAPNDPYLLGLKGMLIAGSDPAAAERLLSVPISSGEAKPEFLYQYGVLLINAERHDRAVEVLERAFALNPSDLDIGEALALALHRAKRLSEAEDLYRRLEEKGRAHPLELARVYIDLERHGEALALLSGLEPTAEILDRAAVCLMNLGRIDEAVEKEERALAMRPDWPVAMINLAVLRAARGELEEARSLLERVLEIDPDNAAARRNIDRITEALEGAE</sequence>
<name>A0A7V2F2M7_UNCEI</name>
<organism evidence="3">
    <name type="scientific">Eiseniibacteriota bacterium</name>
    <dbReference type="NCBI Taxonomy" id="2212470"/>
    <lineage>
        <taxon>Bacteria</taxon>
        <taxon>Candidatus Eiseniibacteriota</taxon>
    </lineage>
</organism>
<gene>
    <name evidence="3" type="ORF">ENO08_00695</name>
</gene>
<dbReference type="AlphaFoldDB" id="A0A7V2F2M7"/>
<proteinExistence type="predicted"/>
<evidence type="ECO:0000256" key="1">
    <source>
        <dbReference type="PROSITE-ProRule" id="PRU00339"/>
    </source>
</evidence>
<evidence type="ECO:0000313" key="3">
    <source>
        <dbReference type="EMBL" id="HER42962.1"/>
    </source>
</evidence>
<dbReference type="EMBL" id="DSEC01000052">
    <property type="protein sequence ID" value="HER42962.1"/>
    <property type="molecule type" value="Genomic_DNA"/>
</dbReference>
<dbReference type="InterPro" id="IPR019734">
    <property type="entry name" value="TPR_rpt"/>
</dbReference>
<protein>
    <submittedName>
        <fullName evidence="3">Tetratricopeptide repeat protein</fullName>
    </submittedName>
</protein>
<feature type="repeat" description="TPR" evidence="1">
    <location>
        <begin position="340"/>
        <end position="373"/>
    </location>
</feature>
<dbReference type="PANTHER" id="PTHR12558">
    <property type="entry name" value="CELL DIVISION CYCLE 16,23,27"/>
    <property type="match status" value="1"/>
</dbReference>
<comment type="caution">
    <text evidence="3">The sequence shown here is derived from an EMBL/GenBank/DDBJ whole genome shotgun (WGS) entry which is preliminary data.</text>
</comment>
<evidence type="ECO:0000256" key="2">
    <source>
        <dbReference type="SAM" id="SignalP"/>
    </source>
</evidence>
<feature type="repeat" description="TPR" evidence="1">
    <location>
        <begin position="211"/>
        <end position="244"/>
    </location>
</feature>
<keyword evidence="2" id="KW-0732">Signal</keyword>
<feature type="repeat" description="TPR" evidence="1">
    <location>
        <begin position="306"/>
        <end position="339"/>
    </location>
</feature>
<dbReference type="PANTHER" id="PTHR12558:SF13">
    <property type="entry name" value="CELL DIVISION CYCLE PROTEIN 27 HOMOLOG"/>
    <property type="match status" value="1"/>
</dbReference>
<feature type="signal peptide" evidence="2">
    <location>
        <begin position="1"/>
        <end position="24"/>
    </location>
</feature>
<dbReference type="Proteomes" id="UP000886069">
    <property type="component" value="Unassembled WGS sequence"/>
</dbReference>
<dbReference type="Pfam" id="PF13432">
    <property type="entry name" value="TPR_16"/>
    <property type="match status" value="1"/>
</dbReference>
<feature type="chain" id="PRO_5031416135" evidence="2">
    <location>
        <begin position="25"/>
        <end position="391"/>
    </location>
</feature>
<reference evidence="3" key="1">
    <citation type="journal article" date="2020" name="mSystems">
        <title>Genome- and Community-Level Interaction Insights into Carbon Utilization and Element Cycling Functions of Hydrothermarchaeota in Hydrothermal Sediment.</title>
        <authorList>
            <person name="Zhou Z."/>
            <person name="Liu Y."/>
            <person name="Xu W."/>
            <person name="Pan J."/>
            <person name="Luo Z.H."/>
            <person name="Li M."/>
        </authorList>
    </citation>
    <scope>NUCLEOTIDE SEQUENCE [LARGE SCALE GENOMIC DNA]</scope>
    <source>
        <strain evidence="3">SpSt-1233</strain>
    </source>
</reference>
<dbReference type="Pfam" id="PF14559">
    <property type="entry name" value="TPR_19"/>
    <property type="match status" value="1"/>
</dbReference>
<dbReference type="SMART" id="SM00028">
    <property type="entry name" value="TPR"/>
    <property type="match status" value="5"/>
</dbReference>
<dbReference type="Gene3D" id="1.25.40.10">
    <property type="entry name" value="Tetratricopeptide repeat domain"/>
    <property type="match status" value="3"/>
</dbReference>
<dbReference type="InterPro" id="IPR011990">
    <property type="entry name" value="TPR-like_helical_dom_sf"/>
</dbReference>